<dbReference type="AlphaFoldDB" id="A0AAE3QQL3"/>
<dbReference type="InterPro" id="IPR036894">
    <property type="entry name" value="YbaB-like_sf"/>
</dbReference>
<dbReference type="EMBL" id="JASJOS010000005">
    <property type="protein sequence ID" value="MDJ1481603.1"/>
    <property type="molecule type" value="Genomic_DNA"/>
</dbReference>
<gene>
    <name evidence="5" type="ORF">QNI16_13975</name>
</gene>
<keyword evidence="1 2" id="KW-0238">DNA-binding</keyword>
<name>A0AAE3QQL3_9BACT</name>
<dbReference type="InterPro" id="IPR004401">
    <property type="entry name" value="YbaB/EbfC"/>
</dbReference>
<evidence type="ECO:0000256" key="3">
    <source>
        <dbReference type="SAM" id="Coils"/>
    </source>
</evidence>
<dbReference type="PIRSF" id="PIRSF004555">
    <property type="entry name" value="UCP004555"/>
    <property type="match status" value="1"/>
</dbReference>
<dbReference type="NCBIfam" id="TIGR00103">
    <property type="entry name" value="DNA_YbaB_EbfC"/>
    <property type="match status" value="1"/>
</dbReference>
<dbReference type="GO" id="GO:0043590">
    <property type="term" value="C:bacterial nucleoid"/>
    <property type="evidence" value="ECO:0007669"/>
    <property type="project" value="UniProtKB-UniRule"/>
</dbReference>
<comment type="subunit">
    <text evidence="2">Homodimer.</text>
</comment>
<comment type="similarity">
    <text evidence="2">Belongs to the YbaB/EbfC family.</text>
</comment>
<dbReference type="Proteomes" id="UP001241110">
    <property type="component" value="Unassembled WGS sequence"/>
</dbReference>
<evidence type="ECO:0000313" key="6">
    <source>
        <dbReference type="Proteomes" id="UP001241110"/>
    </source>
</evidence>
<sequence length="111" mass="12205">MLDMMNMFGKVKEMQAKLKEAQDNLVKVQATGESGGGMVKVIVNGKKQVLKLDIDNDLLKPSDKEMLQDLIIAAMNKALEEVEEKAREELKKATQGTLPNIPGLDLGSMFS</sequence>
<evidence type="ECO:0000313" key="5">
    <source>
        <dbReference type="EMBL" id="MDJ1481603.1"/>
    </source>
</evidence>
<comment type="function">
    <text evidence="2">Binds to DNA and alters its conformation. May be involved in regulation of gene expression, nucleoid organization and DNA protection.</text>
</comment>
<evidence type="ECO:0000256" key="4">
    <source>
        <dbReference type="SAM" id="MobiDB-lite"/>
    </source>
</evidence>
<dbReference type="GO" id="GO:0005829">
    <property type="term" value="C:cytosol"/>
    <property type="evidence" value="ECO:0007669"/>
    <property type="project" value="TreeGrafter"/>
</dbReference>
<dbReference type="PANTHER" id="PTHR33449:SF1">
    <property type="entry name" value="NUCLEOID-ASSOCIATED PROTEIN YBAB"/>
    <property type="match status" value="1"/>
</dbReference>
<dbReference type="RefSeq" id="WP_313979594.1">
    <property type="nucleotide sequence ID" value="NZ_JASJOS010000005.1"/>
</dbReference>
<feature type="coiled-coil region" evidence="3">
    <location>
        <begin position="4"/>
        <end position="31"/>
    </location>
</feature>
<evidence type="ECO:0000256" key="2">
    <source>
        <dbReference type="HAMAP-Rule" id="MF_00274"/>
    </source>
</evidence>
<keyword evidence="2" id="KW-0963">Cytoplasm</keyword>
<organism evidence="5 6">
    <name type="scientific">Xanthocytophaga flava</name>
    <dbReference type="NCBI Taxonomy" id="3048013"/>
    <lineage>
        <taxon>Bacteria</taxon>
        <taxon>Pseudomonadati</taxon>
        <taxon>Bacteroidota</taxon>
        <taxon>Cytophagia</taxon>
        <taxon>Cytophagales</taxon>
        <taxon>Rhodocytophagaceae</taxon>
        <taxon>Xanthocytophaga</taxon>
    </lineage>
</organism>
<dbReference type="SUPFAM" id="SSF82607">
    <property type="entry name" value="YbaB-like"/>
    <property type="match status" value="1"/>
</dbReference>
<dbReference type="PANTHER" id="PTHR33449">
    <property type="entry name" value="NUCLEOID-ASSOCIATED PROTEIN YBAB"/>
    <property type="match status" value="1"/>
</dbReference>
<protein>
    <recommendedName>
        <fullName evidence="2">Nucleoid-associated protein QNI16_13975</fullName>
    </recommendedName>
</protein>
<dbReference type="Gene3D" id="3.30.1310.10">
    <property type="entry name" value="Nucleoid-associated protein YbaB-like domain"/>
    <property type="match status" value="1"/>
</dbReference>
<comment type="caution">
    <text evidence="5">The sequence shown here is derived from an EMBL/GenBank/DDBJ whole genome shotgun (WGS) entry which is preliminary data.</text>
</comment>
<evidence type="ECO:0000256" key="1">
    <source>
        <dbReference type="ARBA" id="ARBA00023125"/>
    </source>
</evidence>
<proteinExistence type="inferred from homology"/>
<dbReference type="Pfam" id="PF02575">
    <property type="entry name" value="YbaB_DNA_bd"/>
    <property type="match status" value="1"/>
</dbReference>
<keyword evidence="3" id="KW-0175">Coiled coil</keyword>
<feature type="region of interest" description="Disordered" evidence="4">
    <location>
        <begin position="90"/>
        <end position="111"/>
    </location>
</feature>
<dbReference type="GO" id="GO:0003677">
    <property type="term" value="F:DNA binding"/>
    <property type="evidence" value="ECO:0007669"/>
    <property type="project" value="UniProtKB-UniRule"/>
</dbReference>
<reference evidence="5" key="1">
    <citation type="submission" date="2023-05" db="EMBL/GenBank/DDBJ databases">
        <authorList>
            <person name="Zhang X."/>
        </authorList>
    </citation>
    <scope>NUCLEOTIDE SEQUENCE</scope>
    <source>
        <strain evidence="5">YF14B1</strain>
    </source>
</reference>
<dbReference type="HAMAP" id="MF_00274">
    <property type="entry name" value="DNA_YbaB_EbfC"/>
    <property type="match status" value="1"/>
</dbReference>
<comment type="subcellular location">
    <subcellularLocation>
        <location evidence="2">Cytoplasm</location>
        <location evidence="2">Nucleoid</location>
    </subcellularLocation>
</comment>
<accession>A0AAE3QQL3</accession>